<feature type="transmembrane region" description="Helical" evidence="6">
    <location>
        <begin position="220"/>
        <end position="240"/>
    </location>
</feature>
<keyword evidence="3 6" id="KW-0812">Transmembrane</keyword>
<protein>
    <submittedName>
        <fullName evidence="7">Energy-coupling factor transporter transmembrane protein EcfT</fullName>
    </submittedName>
</protein>
<keyword evidence="4 6" id="KW-1133">Transmembrane helix</keyword>
<reference evidence="7 8" key="1">
    <citation type="submission" date="2019-02" db="EMBL/GenBank/DDBJ databases">
        <title>Arcanobacterium bovis sp. nov., isolated from the milk of a cow with mastitis.</title>
        <authorList>
            <person name="Sammra O."/>
            <person name="Foster G."/>
            <person name="Hassan A."/>
            <person name="Alssahen M."/>
            <person name="Laemmler C."/>
            <person name="Borowiak M."/>
            <person name="Malorny B."/>
            <person name="Abdulmawjood A."/>
        </authorList>
    </citation>
    <scope>NUCLEOTIDE SEQUENCE [LARGE SCALE GENOMIC DNA]</scope>
    <source>
        <strain evidence="7 8">C605018/01/1</strain>
    </source>
</reference>
<dbReference type="AlphaFoldDB" id="A0A4Q9V0X0"/>
<keyword evidence="8" id="KW-1185">Reference proteome</keyword>
<dbReference type="PANTHER" id="PTHR34857">
    <property type="entry name" value="SLL0384 PROTEIN"/>
    <property type="match status" value="1"/>
</dbReference>
<feature type="transmembrane region" description="Helical" evidence="6">
    <location>
        <begin position="20"/>
        <end position="52"/>
    </location>
</feature>
<evidence type="ECO:0000256" key="6">
    <source>
        <dbReference type="SAM" id="Phobius"/>
    </source>
</evidence>
<comment type="subcellular location">
    <subcellularLocation>
        <location evidence="1">Membrane</location>
        <topology evidence="1">Multi-pass membrane protein</topology>
    </subcellularLocation>
</comment>
<sequence>MQRSDCATPARTRLDPRTKIVLAVVVGLCTISVVKFPVTVSALVITLFLIIADRLWKLLLFAASLLAVFALALACGVLTTSFLSDIALIIGEYGIRLSIIVAINAWLLMSTEPAALLAALERWRLPRSFTIPIATMFRFFPAVLSEARAIWDAMRLRGLFTSPWHFLLNPLLTAEYLVVPLLGSTLQIADNISASAMTRGLGAPHRATSVVEIGITWRDLCAYAVLTVFVGIFLAAVRGAL</sequence>
<feature type="transmembrane region" description="Helical" evidence="6">
    <location>
        <begin position="129"/>
        <end position="151"/>
    </location>
</feature>
<keyword evidence="5 6" id="KW-0472">Membrane</keyword>
<dbReference type="GO" id="GO:0005886">
    <property type="term" value="C:plasma membrane"/>
    <property type="evidence" value="ECO:0007669"/>
    <property type="project" value="UniProtKB-ARBA"/>
</dbReference>
<dbReference type="InterPro" id="IPR003339">
    <property type="entry name" value="ABC/ECF_trnsptr_transmembrane"/>
</dbReference>
<feature type="transmembrane region" description="Helical" evidence="6">
    <location>
        <begin position="58"/>
        <end position="79"/>
    </location>
</feature>
<evidence type="ECO:0000256" key="5">
    <source>
        <dbReference type="ARBA" id="ARBA00023136"/>
    </source>
</evidence>
<dbReference type="CDD" id="cd16914">
    <property type="entry name" value="EcfT"/>
    <property type="match status" value="1"/>
</dbReference>
<accession>A0A4Q9V0X0</accession>
<dbReference type="Pfam" id="PF02361">
    <property type="entry name" value="CbiQ"/>
    <property type="match status" value="1"/>
</dbReference>
<dbReference type="EMBL" id="SJDT01000002">
    <property type="protein sequence ID" value="TBW22711.1"/>
    <property type="molecule type" value="Genomic_DNA"/>
</dbReference>
<evidence type="ECO:0000313" key="7">
    <source>
        <dbReference type="EMBL" id="TBW22711.1"/>
    </source>
</evidence>
<keyword evidence="2" id="KW-1003">Cell membrane</keyword>
<dbReference type="PANTHER" id="PTHR34857:SF2">
    <property type="entry name" value="SLL0384 PROTEIN"/>
    <property type="match status" value="1"/>
</dbReference>
<name>A0A4Q9V0X0_9ACTO</name>
<gene>
    <name evidence="7" type="ORF">EZJ44_02010</name>
</gene>
<evidence type="ECO:0000313" key="8">
    <source>
        <dbReference type="Proteomes" id="UP000293036"/>
    </source>
</evidence>
<evidence type="ECO:0000256" key="4">
    <source>
        <dbReference type="ARBA" id="ARBA00022989"/>
    </source>
</evidence>
<comment type="caution">
    <text evidence="7">The sequence shown here is derived from an EMBL/GenBank/DDBJ whole genome shotgun (WGS) entry which is preliminary data.</text>
</comment>
<dbReference type="InterPro" id="IPR051611">
    <property type="entry name" value="ECF_transporter_component"/>
</dbReference>
<evidence type="ECO:0000256" key="1">
    <source>
        <dbReference type="ARBA" id="ARBA00004141"/>
    </source>
</evidence>
<proteinExistence type="predicted"/>
<feature type="transmembrane region" description="Helical" evidence="6">
    <location>
        <begin position="86"/>
        <end position="109"/>
    </location>
</feature>
<evidence type="ECO:0000256" key="3">
    <source>
        <dbReference type="ARBA" id="ARBA00022692"/>
    </source>
</evidence>
<evidence type="ECO:0000256" key="2">
    <source>
        <dbReference type="ARBA" id="ARBA00022475"/>
    </source>
</evidence>
<dbReference type="OrthoDB" id="3251998at2"/>
<organism evidence="7 8">
    <name type="scientific">Arcanobacterium bovis</name>
    <dbReference type="NCBI Taxonomy" id="2529275"/>
    <lineage>
        <taxon>Bacteria</taxon>
        <taxon>Bacillati</taxon>
        <taxon>Actinomycetota</taxon>
        <taxon>Actinomycetes</taxon>
        <taxon>Actinomycetales</taxon>
        <taxon>Actinomycetaceae</taxon>
        <taxon>Arcanobacterium</taxon>
    </lineage>
</organism>
<dbReference type="RefSeq" id="WP_131279632.1">
    <property type="nucleotide sequence ID" value="NZ_JBHSLR010000009.1"/>
</dbReference>
<dbReference type="Proteomes" id="UP000293036">
    <property type="component" value="Unassembled WGS sequence"/>
</dbReference>